<dbReference type="RefSeq" id="WP_072475911.1">
    <property type="nucleotide sequence ID" value="NZ_FPJG01000006.1"/>
</dbReference>
<dbReference type="Proteomes" id="UP000182740">
    <property type="component" value="Unassembled WGS sequence"/>
</dbReference>
<dbReference type="GO" id="GO:0004252">
    <property type="term" value="F:serine-type endopeptidase activity"/>
    <property type="evidence" value="ECO:0007669"/>
    <property type="project" value="UniProtKB-UniRule"/>
</dbReference>
<dbReference type="InterPro" id="IPR023828">
    <property type="entry name" value="Peptidase_S8_Ser-AS"/>
</dbReference>
<proteinExistence type="inferred from homology"/>
<dbReference type="GO" id="GO:0006508">
    <property type="term" value="P:proteolysis"/>
    <property type="evidence" value="ECO:0007669"/>
    <property type="project" value="UniProtKB-KW"/>
</dbReference>
<dbReference type="PROSITE" id="PS00138">
    <property type="entry name" value="SUBTILASE_SER"/>
    <property type="match status" value="1"/>
</dbReference>
<keyword evidence="8" id="KW-1185">Reference proteome</keyword>
<name>A0A1K1QKS3_9PSEU</name>
<dbReference type="AlphaFoldDB" id="A0A1K1QKS3"/>
<evidence type="ECO:0000259" key="6">
    <source>
        <dbReference type="Pfam" id="PF00082"/>
    </source>
</evidence>
<dbReference type="STRING" id="546364.SAMN04489730_1912"/>
<dbReference type="PROSITE" id="PS51892">
    <property type="entry name" value="SUBTILASE"/>
    <property type="match status" value="1"/>
</dbReference>
<dbReference type="Gene3D" id="3.40.50.200">
    <property type="entry name" value="Peptidase S8/S53 domain"/>
    <property type="match status" value="1"/>
</dbReference>
<feature type="active site" description="Charge relay system" evidence="5">
    <location>
        <position position="297"/>
    </location>
</feature>
<organism evidence="7 8">
    <name type="scientific">Amycolatopsis australiensis</name>
    <dbReference type="NCBI Taxonomy" id="546364"/>
    <lineage>
        <taxon>Bacteria</taxon>
        <taxon>Bacillati</taxon>
        <taxon>Actinomycetota</taxon>
        <taxon>Actinomycetes</taxon>
        <taxon>Pseudonocardiales</taxon>
        <taxon>Pseudonocardiaceae</taxon>
        <taxon>Amycolatopsis</taxon>
    </lineage>
</organism>
<reference evidence="8" key="1">
    <citation type="submission" date="2016-11" db="EMBL/GenBank/DDBJ databases">
        <authorList>
            <person name="Varghese N."/>
            <person name="Submissions S."/>
        </authorList>
    </citation>
    <scope>NUCLEOTIDE SEQUENCE [LARGE SCALE GENOMIC DNA]</scope>
    <source>
        <strain evidence="8">DSM 44671</strain>
    </source>
</reference>
<protein>
    <submittedName>
        <fullName evidence="7">Subtilase family protein</fullName>
    </submittedName>
</protein>
<evidence type="ECO:0000256" key="1">
    <source>
        <dbReference type="ARBA" id="ARBA00011073"/>
    </source>
</evidence>
<sequence length="535" mass="56375">MVVKFVRETAEAPAEDASTLNELPTPPRQVLDRHGARVLDPATAVVAPGQPVPRTTVYRPGTFLLRTRYLRDQATMEAINGVLARIGLHATPGDRGGDARTRQLDDLPARALLHVREDAEPVVVDCWKALQLLRAAASGEKPEIDPEMVREMSVEHLLFTSPVFGGVPWETSGFGGTPWETSGFGAGSSYGRTHGANRIPVTLAADPPYRGEQPGRRRPVVAVLDTGIGPHRWFGLADRSGPPPAGSGLAVAPDIQDAILQAELASGTVPTQLLDGYWDAPTTGQPLIGDIDTDTGHGLFIAGIIRQACPEADTLAIRVVHSDGVAYEGDVLLALHLLADRVRNAQAGNRPEDMVDVISLSLGYYAEDPVDVAFTGQFGSIIAELLGLGVLVVAAAGNDATTRRFYPAAFADQPLGDGCGPQVISVGALNPDVQASKALFSNEGPWVRCWATGAGVVSTYPADVRGTAAADHEMPGRNSFDPDDYSAGFAVWDGTSFAAPLAAAELAKALAESGDLAAVDRETVVKRAWTALGSL</sequence>
<feature type="active site" description="Charge relay system" evidence="5">
    <location>
        <position position="496"/>
    </location>
</feature>
<dbReference type="EMBL" id="FPJG01000006">
    <property type="protein sequence ID" value="SFW60276.1"/>
    <property type="molecule type" value="Genomic_DNA"/>
</dbReference>
<gene>
    <name evidence="7" type="ORF">SAMN04489730_1912</name>
</gene>
<accession>A0A1K1QKS3</accession>
<dbReference type="InterPro" id="IPR036852">
    <property type="entry name" value="Peptidase_S8/S53_dom_sf"/>
</dbReference>
<comment type="similarity">
    <text evidence="1 5">Belongs to the peptidase S8 family.</text>
</comment>
<evidence type="ECO:0000256" key="2">
    <source>
        <dbReference type="ARBA" id="ARBA00022670"/>
    </source>
</evidence>
<dbReference type="OrthoDB" id="5177045at2"/>
<feature type="active site" description="Charge relay system" evidence="5">
    <location>
        <position position="225"/>
    </location>
</feature>
<dbReference type="Pfam" id="PF00082">
    <property type="entry name" value="Peptidase_S8"/>
    <property type="match status" value="1"/>
</dbReference>
<feature type="domain" description="Peptidase S8/S53" evidence="6">
    <location>
        <begin position="219"/>
        <end position="520"/>
    </location>
</feature>
<evidence type="ECO:0000256" key="3">
    <source>
        <dbReference type="ARBA" id="ARBA00022801"/>
    </source>
</evidence>
<keyword evidence="3 5" id="KW-0378">Hydrolase</keyword>
<dbReference type="PANTHER" id="PTHR43806:SF11">
    <property type="entry name" value="CEREVISIN-RELATED"/>
    <property type="match status" value="1"/>
</dbReference>
<keyword evidence="2 5" id="KW-0645">Protease</keyword>
<dbReference type="InterPro" id="IPR000209">
    <property type="entry name" value="Peptidase_S8/S53_dom"/>
</dbReference>
<keyword evidence="4 5" id="KW-0720">Serine protease</keyword>
<evidence type="ECO:0000256" key="5">
    <source>
        <dbReference type="PROSITE-ProRule" id="PRU01240"/>
    </source>
</evidence>
<dbReference type="InterPro" id="IPR050131">
    <property type="entry name" value="Peptidase_S8_subtilisin-like"/>
</dbReference>
<evidence type="ECO:0000313" key="7">
    <source>
        <dbReference type="EMBL" id="SFW60276.1"/>
    </source>
</evidence>
<evidence type="ECO:0000313" key="8">
    <source>
        <dbReference type="Proteomes" id="UP000182740"/>
    </source>
</evidence>
<dbReference type="PANTHER" id="PTHR43806">
    <property type="entry name" value="PEPTIDASE S8"/>
    <property type="match status" value="1"/>
</dbReference>
<dbReference type="SUPFAM" id="SSF52743">
    <property type="entry name" value="Subtilisin-like"/>
    <property type="match status" value="1"/>
</dbReference>
<evidence type="ECO:0000256" key="4">
    <source>
        <dbReference type="ARBA" id="ARBA00022825"/>
    </source>
</evidence>